<dbReference type="InterPro" id="IPR002347">
    <property type="entry name" value="SDR_fam"/>
</dbReference>
<dbReference type="SUPFAM" id="SSF51735">
    <property type="entry name" value="NAD(P)-binding Rossmann-fold domains"/>
    <property type="match status" value="1"/>
</dbReference>
<organism evidence="4 5">
    <name type="scientific">Spirosoma montaniterrae</name>
    <dbReference type="NCBI Taxonomy" id="1178516"/>
    <lineage>
        <taxon>Bacteria</taxon>
        <taxon>Pseudomonadati</taxon>
        <taxon>Bacteroidota</taxon>
        <taxon>Cytophagia</taxon>
        <taxon>Cytophagales</taxon>
        <taxon>Cytophagaceae</taxon>
        <taxon>Spirosoma</taxon>
    </lineage>
</organism>
<feature type="region of interest" description="Disordered" evidence="3">
    <location>
        <begin position="1"/>
        <end position="25"/>
    </location>
</feature>
<comment type="similarity">
    <text evidence="1">Belongs to the short-chain dehydrogenases/reductases (SDR) family.</text>
</comment>
<dbReference type="PROSITE" id="PS00061">
    <property type="entry name" value="ADH_SHORT"/>
    <property type="match status" value="1"/>
</dbReference>
<dbReference type="PRINTS" id="PR00080">
    <property type="entry name" value="SDRFAMILY"/>
</dbReference>
<accession>A0A1P9WRF1</accession>
<dbReference type="OrthoDB" id="9788235at2"/>
<evidence type="ECO:0000313" key="5">
    <source>
        <dbReference type="Proteomes" id="UP000187941"/>
    </source>
</evidence>
<evidence type="ECO:0000256" key="2">
    <source>
        <dbReference type="ARBA" id="ARBA00023002"/>
    </source>
</evidence>
<reference evidence="4 5" key="1">
    <citation type="submission" date="2016-01" db="EMBL/GenBank/DDBJ databases">
        <authorList>
            <person name="Oliw E.H."/>
        </authorList>
    </citation>
    <scope>NUCLEOTIDE SEQUENCE [LARGE SCALE GENOMIC DNA]</scope>
    <source>
        <strain evidence="4 5">DY10</strain>
    </source>
</reference>
<dbReference type="STRING" id="1178516.AWR27_00400"/>
<evidence type="ECO:0000256" key="1">
    <source>
        <dbReference type="ARBA" id="ARBA00006484"/>
    </source>
</evidence>
<dbReference type="Proteomes" id="UP000187941">
    <property type="component" value="Chromosome"/>
</dbReference>
<evidence type="ECO:0000256" key="3">
    <source>
        <dbReference type="SAM" id="MobiDB-lite"/>
    </source>
</evidence>
<dbReference type="KEGG" id="smon:AWR27_00400"/>
<keyword evidence="5" id="KW-1185">Reference proteome</keyword>
<dbReference type="CDD" id="cd05355">
    <property type="entry name" value="SDR_c1"/>
    <property type="match status" value="1"/>
</dbReference>
<dbReference type="InterPro" id="IPR036291">
    <property type="entry name" value="NAD(P)-bd_dom_sf"/>
</dbReference>
<protein>
    <submittedName>
        <fullName evidence="4">NAD(P)-dependent oxidoreductase</fullName>
    </submittedName>
</protein>
<dbReference type="PANTHER" id="PTHR48107:SF16">
    <property type="entry name" value="NADPH-DEPENDENT ALDEHYDE REDUCTASE 1, CHLOROPLASTIC"/>
    <property type="match status" value="1"/>
</dbReference>
<dbReference type="PANTHER" id="PTHR48107">
    <property type="entry name" value="NADPH-DEPENDENT ALDEHYDE REDUCTASE-LIKE PROTEIN, CHLOROPLASTIC-RELATED"/>
    <property type="match status" value="1"/>
</dbReference>
<gene>
    <name evidence="4" type="ORF">AWR27_00400</name>
</gene>
<evidence type="ECO:0000313" key="4">
    <source>
        <dbReference type="EMBL" id="AQG77944.1"/>
    </source>
</evidence>
<dbReference type="AlphaFoldDB" id="A0A1P9WRF1"/>
<dbReference type="FunFam" id="3.40.50.720:FF:000084">
    <property type="entry name" value="Short-chain dehydrogenase reductase"/>
    <property type="match status" value="1"/>
</dbReference>
<dbReference type="PRINTS" id="PR00081">
    <property type="entry name" value="GDHRDH"/>
</dbReference>
<feature type="compositionally biased region" description="Basic and acidic residues" evidence="3">
    <location>
        <begin position="1"/>
        <end position="17"/>
    </location>
</feature>
<proteinExistence type="inferred from homology"/>
<dbReference type="EMBL" id="CP014263">
    <property type="protein sequence ID" value="AQG77944.1"/>
    <property type="molecule type" value="Genomic_DNA"/>
</dbReference>
<name>A0A1P9WRF1_9BACT</name>
<dbReference type="RefSeq" id="WP_077129369.1">
    <property type="nucleotide sequence ID" value="NZ_CP014263.1"/>
</dbReference>
<dbReference type="Pfam" id="PF13561">
    <property type="entry name" value="adh_short_C2"/>
    <property type="match status" value="1"/>
</dbReference>
<keyword evidence="2" id="KW-0560">Oxidoreductase</keyword>
<dbReference type="GO" id="GO:0016614">
    <property type="term" value="F:oxidoreductase activity, acting on CH-OH group of donors"/>
    <property type="evidence" value="ECO:0007669"/>
    <property type="project" value="UniProtKB-ARBA"/>
</dbReference>
<dbReference type="InterPro" id="IPR020904">
    <property type="entry name" value="Sc_DH/Rdtase_CS"/>
</dbReference>
<sequence length="287" mass="31370">MEQMEIETKAQHQHEQPGLESQMDPQPVYIRDDYKGSGKLQDKVALITGGDSGIGRAVSVHFAREGADVAIMYHPREEEDAQKTAALVRAEGRRCLLLPGDLRIVSNINEAVGKVVSEFRRINILVNNAANHVEQQEFTNISDEQMRDTFEINILAMFRLTKAALPHMGAFDCIINTTSIVSYRGSEALIDYASTKGAVTAFTRSLSQNLVDKSIRVNGVAPGPIWTPLIVSTKTLEEVEKFGKDTPLGRPGQPAELAPAYVYLASDDASYTTGQVIHVNGGDSVNS</sequence>
<dbReference type="Gene3D" id="3.40.50.720">
    <property type="entry name" value="NAD(P)-binding Rossmann-like Domain"/>
    <property type="match status" value="1"/>
</dbReference>